<dbReference type="Proteomes" id="UP000294530">
    <property type="component" value="Unassembled WGS sequence"/>
</dbReference>
<evidence type="ECO:0000313" key="3">
    <source>
        <dbReference type="EMBL" id="TDH71227.1"/>
    </source>
</evidence>
<gene>
    <name evidence="3" type="ORF">CCR75_003486</name>
</gene>
<proteinExistence type="predicted"/>
<name>A0A976FQQ1_BRELC</name>
<evidence type="ECO:0000256" key="1">
    <source>
        <dbReference type="SAM" id="MobiDB-lite"/>
    </source>
</evidence>
<evidence type="ECO:0000259" key="2">
    <source>
        <dbReference type="PROSITE" id="PS51222"/>
    </source>
</evidence>
<dbReference type="InterPro" id="IPR013989">
    <property type="entry name" value="Dev_and_cell_death_domain"/>
</dbReference>
<dbReference type="GO" id="GO:0005634">
    <property type="term" value="C:nucleus"/>
    <property type="evidence" value="ECO:0007669"/>
    <property type="project" value="InterPro"/>
</dbReference>
<feature type="region of interest" description="Disordered" evidence="1">
    <location>
        <begin position="224"/>
        <end position="248"/>
    </location>
</feature>
<dbReference type="PROSITE" id="PS51222">
    <property type="entry name" value="DCD"/>
    <property type="match status" value="1"/>
</dbReference>
<dbReference type="AlphaFoldDB" id="A0A976FQQ1"/>
<dbReference type="RefSeq" id="XP_067820726.1">
    <property type="nucleotide sequence ID" value="XM_067961580.1"/>
</dbReference>
<dbReference type="Pfam" id="PF10539">
    <property type="entry name" value="Dev_Cell_Death"/>
    <property type="match status" value="1"/>
</dbReference>
<dbReference type="EMBL" id="SHOA02000004">
    <property type="protein sequence ID" value="TDH71227.1"/>
    <property type="molecule type" value="Genomic_DNA"/>
</dbReference>
<dbReference type="GeneID" id="94347251"/>
<dbReference type="GO" id="GO:0003723">
    <property type="term" value="F:RNA binding"/>
    <property type="evidence" value="ECO:0007669"/>
    <property type="project" value="InterPro"/>
</dbReference>
<organism evidence="3 4">
    <name type="scientific">Bremia lactucae</name>
    <name type="common">Lettuce downy mildew</name>
    <dbReference type="NCBI Taxonomy" id="4779"/>
    <lineage>
        <taxon>Eukaryota</taxon>
        <taxon>Sar</taxon>
        <taxon>Stramenopiles</taxon>
        <taxon>Oomycota</taxon>
        <taxon>Peronosporomycetes</taxon>
        <taxon>Peronosporales</taxon>
        <taxon>Peronosporaceae</taxon>
        <taxon>Bremia</taxon>
    </lineage>
</organism>
<dbReference type="Pfam" id="PF22675">
    <property type="entry name" value="KH-I_KHDC4-BBP"/>
    <property type="match status" value="1"/>
</dbReference>
<sequence length="372" mass="40245">MCLDSENGHEMDAETGHAMVRLLLNQPEIVLDYQSVEDEAMLSGGSEALALRRREAAEASHNASKGPELNNLGPSIWKASKPGFVFTCTTQTIDECFGRMLFGLAIEFEGLAQQHVTPGTPLFLLNLSDHHLLGIFEAISPAIVNLLPGAFCRGPSMSSPFPVQTRFVIMLNAPALPISDPQIQQVIGDNGINVGPLSVQVTQQLANVFAERSNVVFPPMGPDHFRNQPEAGLSNTRHGPEGSKDPTEPAFLERLVVGIENDNEFGVTRRLIGPAGSNMKRISVEAGGNAKIRVRGRGSGGSKESGLDDTDEPLMVLVSAENEHSFRIACALTGELLTAIHRDYQIFQQCGPPPHFVRGNGNFHRGPPPRHL</sequence>
<reference evidence="3 4" key="1">
    <citation type="journal article" date="2021" name="Genome Biol.">
        <title>AFLAP: assembly-free linkage analysis pipeline using k-mers from genome sequencing data.</title>
        <authorList>
            <person name="Fletcher K."/>
            <person name="Zhang L."/>
            <person name="Gil J."/>
            <person name="Han R."/>
            <person name="Cavanaugh K."/>
            <person name="Michelmore R."/>
        </authorList>
    </citation>
    <scope>NUCLEOTIDE SEQUENCE [LARGE SCALE GENOMIC DNA]</scope>
    <source>
        <strain evidence="3 4">SF5</strain>
    </source>
</reference>
<keyword evidence="4" id="KW-1185">Reference proteome</keyword>
<dbReference type="SMART" id="SM00767">
    <property type="entry name" value="DCD"/>
    <property type="match status" value="1"/>
</dbReference>
<dbReference type="CDD" id="cd22386">
    <property type="entry name" value="KH-I_KHDC4_rpt2"/>
    <property type="match status" value="1"/>
</dbReference>
<evidence type="ECO:0000313" key="4">
    <source>
        <dbReference type="Proteomes" id="UP000294530"/>
    </source>
</evidence>
<dbReference type="Gene3D" id="3.30.1370.10">
    <property type="entry name" value="K Homology domain, type 1"/>
    <property type="match status" value="1"/>
</dbReference>
<feature type="compositionally biased region" description="Basic and acidic residues" evidence="1">
    <location>
        <begin position="238"/>
        <end position="247"/>
    </location>
</feature>
<dbReference type="OrthoDB" id="1914176at2759"/>
<dbReference type="PANTHER" id="PTHR15744:SF0">
    <property type="entry name" value="KH HOMOLOGY DOMAIN-CONTAINING PROTEIN 4"/>
    <property type="match status" value="1"/>
</dbReference>
<protein>
    <recommendedName>
        <fullName evidence="2">DCD domain-containing protein</fullName>
    </recommendedName>
</protein>
<dbReference type="SUPFAM" id="SSF54791">
    <property type="entry name" value="Eukaryotic type KH-domain (KH-domain type I)"/>
    <property type="match status" value="1"/>
</dbReference>
<dbReference type="InterPro" id="IPR031121">
    <property type="entry name" value="RIK/BLOM7"/>
</dbReference>
<comment type="caution">
    <text evidence="3">The sequence shown here is derived from an EMBL/GenBank/DDBJ whole genome shotgun (WGS) entry which is preliminary data.</text>
</comment>
<dbReference type="InterPro" id="IPR036612">
    <property type="entry name" value="KH_dom_type_1_sf"/>
</dbReference>
<dbReference type="InterPro" id="IPR047889">
    <property type="entry name" value="KHDC4_KH-I_second"/>
</dbReference>
<accession>A0A976FQQ1</accession>
<dbReference type="PANTHER" id="PTHR15744">
    <property type="entry name" value="BLOM7"/>
    <property type="match status" value="1"/>
</dbReference>
<dbReference type="InterPro" id="IPR055256">
    <property type="entry name" value="KH_1_KHDC4/BBP-like"/>
</dbReference>
<dbReference type="KEGG" id="blac:94347251"/>
<feature type="domain" description="DCD" evidence="2">
    <location>
        <begin position="79"/>
        <end position="211"/>
    </location>
</feature>